<name>A0AAN7RB77_TRANT</name>
<keyword evidence="2" id="KW-1185">Reference proteome</keyword>
<reference evidence="1 2" key="1">
    <citation type="journal article" date="2023" name="Hortic Res">
        <title>Pangenome of water caltrop reveals structural variations and asymmetric subgenome divergence after allopolyploidization.</title>
        <authorList>
            <person name="Zhang X."/>
            <person name="Chen Y."/>
            <person name="Wang L."/>
            <person name="Yuan Y."/>
            <person name="Fang M."/>
            <person name="Shi L."/>
            <person name="Lu R."/>
            <person name="Comes H.P."/>
            <person name="Ma Y."/>
            <person name="Chen Y."/>
            <person name="Huang G."/>
            <person name="Zhou Y."/>
            <person name="Zheng Z."/>
            <person name="Qiu Y."/>
        </authorList>
    </citation>
    <scope>NUCLEOTIDE SEQUENCE [LARGE SCALE GENOMIC DNA]</scope>
    <source>
        <strain evidence="1">F231</strain>
    </source>
</reference>
<dbReference type="AlphaFoldDB" id="A0AAN7RB77"/>
<proteinExistence type="predicted"/>
<dbReference type="EMBL" id="JAXQNO010000008">
    <property type="protein sequence ID" value="KAK4792633.1"/>
    <property type="molecule type" value="Genomic_DNA"/>
</dbReference>
<evidence type="ECO:0000313" key="2">
    <source>
        <dbReference type="Proteomes" id="UP001346149"/>
    </source>
</evidence>
<protein>
    <submittedName>
        <fullName evidence="1">Uncharacterized protein</fullName>
    </submittedName>
</protein>
<gene>
    <name evidence="1" type="ORF">SAY86_023068</name>
</gene>
<sequence>MNESGGGAQPVCAQEALDLLNCVTQTPYEQERCVRRLQSLRDCVLNKVRPTVEPTSRPPIWDGDRPNPQVTSEPCRHARIDLVMPSFYGELPPVWEYWQVEGSIMNIELLFIEKSVICSSIKRSSDQTVSEIEVEKRKLHLANSTFTLRLARLTGENSGLPLGQADTESPPNTIQWQASRRQWQNRNIATPRGQSLKHASRGFVPMRVALIIQTKHQTKPHLPFRILYRSSESDIYFHLSIPLAAVLVSLQQEELLVLHVSVDLLFASARDY</sequence>
<organism evidence="1 2">
    <name type="scientific">Trapa natans</name>
    <name type="common">Water chestnut</name>
    <dbReference type="NCBI Taxonomy" id="22666"/>
    <lineage>
        <taxon>Eukaryota</taxon>
        <taxon>Viridiplantae</taxon>
        <taxon>Streptophyta</taxon>
        <taxon>Embryophyta</taxon>
        <taxon>Tracheophyta</taxon>
        <taxon>Spermatophyta</taxon>
        <taxon>Magnoliopsida</taxon>
        <taxon>eudicotyledons</taxon>
        <taxon>Gunneridae</taxon>
        <taxon>Pentapetalae</taxon>
        <taxon>rosids</taxon>
        <taxon>malvids</taxon>
        <taxon>Myrtales</taxon>
        <taxon>Lythraceae</taxon>
        <taxon>Trapa</taxon>
    </lineage>
</organism>
<dbReference type="SUPFAM" id="SSF47072">
    <property type="entry name" value="Cysteine alpha-hairpin motif"/>
    <property type="match status" value="1"/>
</dbReference>
<accession>A0AAN7RB77</accession>
<comment type="caution">
    <text evidence="1">The sequence shown here is derived from an EMBL/GenBank/DDBJ whole genome shotgun (WGS) entry which is preliminary data.</text>
</comment>
<dbReference type="InterPro" id="IPR009069">
    <property type="entry name" value="Cys_alpha_HP_mot_SF"/>
</dbReference>
<dbReference type="PANTHER" id="PTHR37750:SF1">
    <property type="entry name" value="COX19-LIKE CHCH FAMILY PROTEIN"/>
    <property type="match status" value="1"/>
</dbReference>
<dbReference type="PANTHER" id="PTHR37750">
    <property type="entry name" value="COX19-LIKE CHCH FAMILY PROTEIN"/>
    <property type="match status" value="1"/>
</dbReference>
<dbReference type="Proteomes" id="UP001346149">
    <property type="component" value="Unassembled WGS sequence"/>
</dbReference>
<evidence type="ECO:0000313" key="1">
    <source>
        <dbReference type="EMBL" id="KAK4792633.1"/>
    </source>
</evidence>